<name>A0A1K1S6W5_9PSEU</name>
<dbReference type="EMBL" id="FPJG01000006">
    <property type="protein sequence ID" value="SFW80105.1"/>
    <property type="molecule type" value="Genomic_DNA"/>
</dbReference>
<gene>
    <name evidence="2" type="ORF">SAMN04489730_4904</name>
</gene>
<reference evidence="3" key="1">
    <citation type="submission" date="2016-11" db="EMBL/GenBank/DDBJ databases">
        <authorList>
            <person name="Varghese N."/>
            <person name="Submissions S."/>
        </authorList>
    </citation>
    <scope>NUCLEOTIDE SEQUENCE [LARGE SCALE GENOMIC DNA]</scope>
    <source>
        <strain evidence="3">DSM 44671</strain>
    </source>
</reference>
<dbReference type="PANTHER" id="PTHR35010">
    <property type="entry name" value="BLL4672 PROTEIN-RELATED"/>
    <property type="match status" value="1"/>
</dbReference>
<evidence type="ECO:0000259" key="1">
    <source>
        <dbReference type="Pfam" id="PF17765"/>
    </source>
</evidence>
<evidence type="ECO:0000313" key="2">
    <source>
        <dbReference type="EMBL" id="SFW80105.1"/>
    </source>
</evidence>
<dbReference type="PANTHER" id="PTHR35010:SF2">
    <property type="entry name" value="BLL4672 PROTEIN"/>
    <property type="match status" value="1"/>
</dbReference>
<keyword evidence="3" id="KW-1185">Reference proteome</keyword>
<feature type="domain" description="MmyB-like transcription regulator ligand binding" evidence="1">
    <location>
        <begin position="13"/>
        <end position="139"/>
    </location>
</feature>
<proteinExistence type="predicted"/>
<evidence type="ECO:0000313" key="3">
    <source>
        <dbReference type="Proteomes" id="UP000182740"/>
    </source>
</evidence>
<organism evidence="2 3">
    <name type="scientific">Amycolatopsis australiensis</name>
    <dbReference type="NCBI Taxonomy" id="546364"/>
    <lineage>
        <taxon>Bacteria</taxon>
        <taxon>Bacillati</taxon>
        <taxon>Actinomycetota</taxon>
        <taxon>Actinomycetes</taxon>
        <taxon>Pseudonocardiales</taxon>
        <taxon>Pseudonocardiaceae</taxon>
        <taxon>Amycolatopsis</taxon>
    </lineage>
</organism>
<dbReference type="STRING" id="546364.SAMN04489730_4904"/>
<dbReference type="AlphaFoldDB" id="A0A1K1S6W5"/>
<dbReference type="Gene3D" id="3.30.450.180">
    <property type="match status" value="1"/>
</dbReference>
<dbReference type="Proteomes" id="UP000182740">
    <property type="component" value="Unassembled WGS sequence"/>
</dbReference>
<dbReference type="Pfam" id="PF17765">
    <property type="entry name" value="MLTR_LBD"/>
    <property type="match status" value="1"/>
</dbReference>
<dbReference type="RefSeq" id="WP_143168630.1">
    <property type="nucleotide sequence ID" value="NZ_FPJG01000006.1"/>
</dbReference>
<dbReference type="InterPro" id="IPR041413">
    <property type="entry name" value="MLTR_LBD"/>
</dbReference>
<protein>
    <recommendedName>
        <fullName evidence="1">MmyB-like transcription regulator ligand binding domain-containing protein</fullName>
    </recommendedName>
</protein>
<sequence length="153" mass="16672">MGPGSSAGGAAYPAAARGRNRSATLLFSDPVFKSLHQDWEPMARTAAAMLRMEAGRDPHDQRMAALVGELSWRDEDFRRWWGDHRATARDRGSKVFKHPVAGELTLGWDALTCVADPEQQLVVWTAEPGSPSHDGLMLLSSWAARTDSSAAGR</sequence>
<accession>A0A1K1S6W5</accession>
<dbReference type="OrthoDB" id="4790304at2"/>